<dbReference type="AlphaFoldDB" id="A0A9E8N9S5"/>
<dbReference type="KEGG" id="dpf:ON006_00845"/>
<organism evidence="1 2">
    <name type="scientific">Dyadobacter pollutisoli</name>
    <dbReference type="NCBI Taxonomy" id="2910158"/>
    <lineage>
        <taxon>Bacteria</taxon>
        <taxon>Pseudomonadati</taxon>
        <taxon>Bacteroidota</taxon>
        <taxon>Cytophagia</taxon>
        <taxon>Cytophagales</taxon>
        <taxon>Spirosomataceae</taxon>
        <taxon>Dyadobacter</taxon>
    </lineage>
</organism>
<proteinExistence type="predicted"/>
<dbReference type="EMBL" id="CP112998">
    <property type="protein sequence ID" value="WAC12515.1"/>
    <property type="molecule type" value="Genomic_DNA"/>
</dbReference>
<evidence type="ECO:0000313" key="1">
    <source>
        <dbReference type="EMBL" id="WAC12515.1"/>
    </source>
</evidence>
<sequence>MELLERIVRKELVTFCVIIFCGFSVFAQNSKPITSPENIGLFPKPGFEPLAPHKSPVRDRSNIKPENFRFSEASGKSLDDILSPGVGAEIPDCKPSWGLFKFRVTGKGLVDSTWFDGQLPKEKSIQILNNIRATNGSWIVAPGTKEGDVAWYVYFYSDTRARWDKNLNCSELDKELQKIVSAMTGNFYRLYYWTGEDKATIVRPTDNDGQPRY</sequence>
<gene>
    <name evidence="1" type="ORF">ON006_00845</name>
</gene>
<name>A0A9E8N9S5_9BACT</name>
<accession>A0A9E8N9S5</accession>
<evidence type="ECO:0000313" key="2">
    <source>
        <dbReference type="Proteomes" id="UP001164653"/>
    </source>
</evidence>
<dbReference type="Proteomes" id="UP001164653">
    <property type="component" value="Chromosome"/>
</dbReference>
<keyword evidence="2" id="KW-1185">Reference proteome</keyword>
<protein>
    <submittedName>
        <fullName evidence="1">Uncharacterized protein</fullName>
    </submittedName>
</protein>
<reference evidence="1" key="1">
    <citation type="submission" date="2022-11" db="EMBL/GenBank/DDBJ databases">
        <title>Dyadobacter pollutisoli sp. nov., isolated from plastic dumped soil.</title>
        <authorList>
            <person name="Kim J.M."/>
            <person name="Kim K.R."/>
            <person name="Lee J.K."/>
            <person name="Hao L."/>
            <person name="Jeon C.O."/>
        </authorList>
    </citation>
    <scope>NUCLEOTIDE SEQUENCE</scope>
    <source>
        <strain evidence="1">U1</strain>
    </source>
</reference>
<dbReference type="RefSeq" id="WP_244823215.1">
    <property type="nucleotide sequence ID" value="NZ_CP112998.1"/>
</dbReference>